<sequence>MRVLLMKLRLLAHLLYGLWIAAVLWPLLGDARRETIEKKWARKLLHILNVEVDVEFEVPEADFSKDGPMLLFSNHVSWLDIFAINAHYPVTFIAKSEIASWPVIGLFARRSGALFIERGKRTAVRDVIEAAVGVLKTGRCVAVFPEGTTGYGETPLPFHSNFVQPAIQADVPVLPVSLQYFLPDGRFTPEPAFVGEQTMVENLKVLFNSQTGYRVKLYFHKPVVPAHGVSRRDLSDAVRKEIAARCEQRARKAAA</sequence>
<dbReference type="Pfam" id="PF01553">
    <property type="entry name" value="Acyltransferase"/>
    <property type="match status" value="1"/>
</dbReference>
<dbReference type="Proteomes" id="UP001156664">
    <property type="component" value="Unassembled WGS sequence"/>
</dbReference>
<dbReference type="GO" id="GO:0016746">
    <property type="term" value="F:acyltransferase activity"/>
    <property type="evidence" value="ECO:0007669"/>
    <property type="project" value="UniProtKB-KW"/>
</dbReference>
<dbReference type="EMBL" id="BSOJ01000001">
    <property type="protein sequence ID" value="GLR24968.1"/>
    <property type="molecule type" value="Genomic_DNA"/>
</dbReference>
<keyword evidence="2" id="KW-0808">Transferase</keyword>
<evidence type="ECO:0000313" key="6">
    <source>
        <dbReference type="Proteomes" id="UP001156664"/>
    </source>
</evidence>
<name>A0ABQ5YKA7_9BURK</name>
<accession>A0ABQ5YKA7</accession>
<dbReference type="SMART" id="SM00563">
    <property type="entry name" value="PlsC"/>
    <property type="match status" value="1"/>
</dbReference>
<protein>
    <submittedName>
        <fullName evidence="5">1-acyl-sn-glycerol-3-phosphate acyltransferase</fullName>
    </submittedName>
</protein>
<evidence type="ECO:0000313" key="5">
    <source>
        <dbReference type="EMBL" id="GLR24968.1"/>
    </source>
</evidence>
<evidence type="ECO:0000256" key="1">
    <source>
        <dbReference type="ARBA" id="ARBA00005189"/>
    </source>
</evidence>
<evidence type="ECO:0000259" key="4">
    <source>
        <dbReference type="SMART" id="SM00563"/>
    </source>
</evidence>
<keyword evidence="6" id="KW-1185">Reference proteome</keyword>
<comment type="pathway">
    <text evidence="1">Lipid metabolism.</text>
</comment>
<dbReference type="InterPro" id="IPR002123">
    <property type="entry name" value="Plipid/glycerol_acylTrfase"/>
</dbReference>
<dbReference type="CDD" id="cd07989">
    <property type="entry name" value="LPLAT_AGPAT-like"/>
    <property type="match status" value="1"/>
</dbReference>
<evidence type="ECO:0000256" key="2">
    <source>
        <dbReference type="ARBA" id="ARBA00022679"/>
    </source>
</evidence>
<comment type="caution">
    <text evidence="5">The sequence shown here is derived from an EMBL/GenBank/DDBJ whole genome shotgun (WGS) entry which is preliminary data.</text>
</comment>
<feature type="domain" description="Phospholipid/glycerol acyltransferase" evidence="4">
    <location>
        <begin position="69"/>
        <end position="181"/>
    </location>
</feature>
<dbReference type="RefSeq" id="WP_284279247.1">
    <property type="nucleotide sequence ID" value="NZ_BSOJ01000001.1"/>
</dbReference>
<gene>
    <name evidence="5" type="ORF">GCM10007875_00550</name>
</gene>
<dbReference type="PANTHER" id="PTHR10434:SF11">
    <property type="entry name" value="1-ACYL-SN-GLYCEROL-3-PHOSPHATE ACYLTRANSFERASE"/>
    <property type="match status" value="1"/>
</dbReference>
<reference evidence="6" key="1">
    <citation type="journal article" date="2019" name="Int. J. Syst. Evol. Microbiol.">
        <title>The Global Catalogue of Microorganisms (GCM) 10K type strain sequencing project: providing services to taxonomists for standard genome sequencing and annotation.</title>
        <authorList>
            <consortium name="The Broad Institute Genomics Platform"/>
            <consortium name="The Broad Institute Genome Sequencing Center for Infectious Disease"/>
            <person name="Wu L."/>
            <person name="Ma J."/>
        </authorList>
    </citation>
    <scope>NUCLEOTIDE SEQUENCE [LARGE SCALE GENOMIC DNA]</scope>
    <source>
        <strain evidence="6">NBRC 105857</strain>
    </source>
</reference>
<dbReference type="PANTHER" id="PTHR10434">
    <property type="entry name" value="1-ACYL-SN-GLYCEROL-3-PHOSPHATE ACYLTRANSFERASE"/>
    <property type="match status" value="1"/>
</dbReference>
<keyword evidence="3 5" id="KW-0012">Acyltransferase</keyword>
<proteinExistence type="predicted"/>
<organism evidence="5 6">
    <name type="scientific">Limnobacter litoralis</name>
    <dbReference type="NCBI Taxonomy" id="481366"/>
    <lineage>
        <taxon>Bacteria</taxon>
        <taxon>Pseudomonadati</taxon>
        <taxon>Pseudomonadota</taxon>
        <taxon>Betaproteobacteria</taxon>
        <taxon>Burkholderiales</taxon>
        <taxon>Burkholderiaceae</taxon>
        <taxon>Limnobacter</taxon>
    </lineage>
</organism>
<evidence type="ECO:0000256" key="3">
    <source>
        <dbReference type="ARBA" id="ARBA00023315"/>
    </source>
</evidence>
<dbReference type="SUPFAM" id="SSF69593">
    <property type="entry name" value="Glycerol-3-phosphate (1)-acyltransferase"/>
    <property type="match status" value="1"/>
</dbReference>